<reference evidence="7 8" key="1">
    <citation type="submission" date="2006-10" db="EMBL/GenBank/DDBJ databases">
        <title>Complete sequence of Syntrophobacter fumaroxidans MPOB.</title>
        <authorList>
            <consortium name="US DOE Joint Genome Institute"/>
            <person name="Copeland A."/>
            <person name="Lucas S."/>
            <person name="Lapidus A."/>
            <person name="Barry K."/>
            <person name="Detter J.C."/>
            <person name="Glavina del Rio T."/>
            <person name="Hammon N."/>
            <person name="Israni S."/>
            <person name="Pitluck S."/>
            <person name="Goltsman E.G."/>
            <person name="Martinez M."/>
            <person name="Schmutz J."/>
            <person name="Larimer F."/>
            <person name="Land M."/>
            <person name="Hauser L."/>
            <person name="Kyrpides N."/>
            <person name="Kim E."/>
            <person name="Boone D.R."/>
            <person name="Brockman F."/>
            <person name="Culley D."/>
            <person name="Ferry J."/>
            <person name="Gunsalus R."/>
            <person name="McInerney M.J."/>
            <person name="Morrison M."/>
            <person name="Plugge C."/>
            <person name="Rohlin L."/>
            <person name="Scholten J."/>
            <person name="Sieber J."/>
            <person name="Stams A.J.M."/>
            <person name="Worm P."/>
            <person name="Henstra A.M."/>
            <person name="Richardson P."/>
        </authorList>
    </citation>
    <scope>NUCLEOTIDE SEQUENCE [LARGE SCALE GENOMIC DNA]</scope>
    <source>
        <strain evidence="8">DSM 10017 / MPOB</strain>
    </source>
</reference>
<dbReference type="InterPro" id="IPR036264">
    <property type="entry name" value="Bact_exopeptidase_dim_dom"/>
</dbReference>
<dbReference type="InterPro" id="IPR050072">
    <property type="entry name" value="Peptidase_M20A"/>
</dbReference>
<evidence type="ECO:0000256" key="3">
    <source>
        <dbReference type="ARBA" id="ARBA00022723"/>
    </source>
</evidence>
<feature type="domain" description="Peptidase M20 dimerisation" evidence="6">
    <location>
        <begin position="172"/>
        <end position="267"/>
    </location>
</feature>
<dbReference type="KEGG" id="sfu:Sfum_0989"/>
<dbReference type="Proteomes" id="UP000001784">
    <property type="component" value="Chromosome"/>
</dbReference>
<dbReference type="Pfam" id="PF01546">
    <property type="entry name" value="Peptidase_M20"/>
    <property type="match status" value="1"/>
</dbReference>
<protein>
    <submittedName>
        <fullName evidence="7">Peptidase M20</fullName>
    </submittedName>
</protein>
<evidence type="ECO:0000256" key="5">
    <source>
        <dbReference type="ARBA" id="ARBA00022833"/>
    </source>
</evidence>
<dbReference type="Gene3D" id="3.30.70.360">
    <property type="match status" value="1"/>
</dbReference>
<dbReference type="GO" id="GO:0016787">
    <property type="term" value="F:hydrolase activity"/>
    <property type="evidence" value="ECO:0007669"/>
    <property type="project" value="UniProtKB-KW"/>
</dbReference>
<dbReference type="InParanoid" id="A0LGY2"/>
<sequence>MTMTRNQQLVKPKRLKQLLRRLVNIYSPSGKEEEILHFLQSYLRRHGLPVELQEVDTNRHNLIVMPPDTEVLLALVGHVDTVMAHDLDHFGYEEDGDLVYGLGAADMKGGCAAMVEAFVAAWEAGRRVLPVALALVVGEEEEGDGAQKLAREYHFPWTVIGEPTDLKPCLNHYGYIEVQITATGRRVHASLANLSRNPVETVMRSVLRIGEYVAARRPDMVYNIRDLSTSRSGFAVPDRCTAFLDIHLPPSAPIGEITAEIEEVMLQQEHDSPEHSETVRFANIHSGYELPEKGAVVEALKKVYSHNAIEWSPQAFRSHSDANLFWAAGMKPLLLGPGALEKAHSPEECVSFNDVLAAARLYHDLLTALPS</sequence>
<keyword evidence="3" id="KW-0479">Metal-binding</keyword>
<dbReference type="HOGENOM" id="CLU_021802_2_0_7"/>
<comment type="cofactor">
    <cofactor evidence="1">
        <name>Zn(2+)</name>
        <dbReference type="ChEBI" id="CHEBI:29105"/>
    </cofactor>
</comment>
<dbReference type="PANTHER" id="PTHR43808">
    <property type="entry name" value="ACETYLORNITHINE DEACETYLASE"/>
    <property type="match status" value="1"/>
</dbReference>
<dbReference type="eggNOG" id="COG0624">
    <property type="taxonomic scope" value="Bacteria"/>
</dbReference>
<dbReference type="SUPFAM" id="SSF53187">
    <property type="entry name" value="Zn-dependent exopeptidases"/>
    <property type="match status" value="1"/>
</dbReference>
<dbReference type="AlphaFoldDB" id="A0LGY2"/>
<dbReference type="SUPFAM" id="SSF55031">
    <property type="entry name" value="Bacterial exopeptidase dimerisation domain"/>
    <property type="match status" value="1"/>
</dbReference>
<dbReference type="InterPro" id="IPR011650">
    <property type="entry name" value="Peptidase_M20_dimer"/>
</dbReference>
<evidence type="ECO:0000256" key="1">
    <source>
        <dbReference type="ARBA" id="ARBA00001947"/>
    </source>
</evidence>
<proteinExistence type="inferred from homology"/>
<evidence type="ECO:0000259" key="6">
    <source>
        <dbReference type="Pfam" id="PF07687"/>
    </source>
</evidence>
<dbReference type="InterPro" id="IPR002933">
    <property type="entry name" value="Peptidase_M20"/>
</dbReference>
<evidence type="ECO:0000313" key="8">
    <source>
        <dbReference type="Proteomes" id="UP000001784"/>
    </source>
</evidence>
<evidence type="ECO:0000256" key="2">
    <source>
        <dbReference type="ARBA" id="ARBA00006247"/>
    </source>
</evidence>
<dbReference type="PANTHER" id="PTHR43808:SF8">
    <property type="entry name" value="PEPTIDASE M20 DIMERISATION DOMAIN-CONTAINING PROTEIN"/>
    <property type="match status" value="1"/>
</dbReference>
<gene>
    <name evidence="7" type="ordered locus">Sfum_0989</name>
</gene>
<dbReference type="Pfam" id="PF07687">
    <property type="entry name" value="M20_dimer"/>
    <property type="match status" value="1"/>
</dbReference>
<keyword evidence="8" id="KW-1185">Reference proteome</keyword>
<dbReference type="STRING" id="335543.Sfum_0989"/>
<evidence type="ECO:0000256" key="4">
    <source>
        <dbReference type="ARBA" id="ARBA00022801"/>
    </source>
</evidence>
<dbReference type="FunCoup" id="A0LGY2">
    <property type="interactions" value="264"/>
</dbReference>
<keyword evidence="5" id="KW-0862">Zinc</keyword>
<evidence type="ECO:0000313" key="7">
    <source>
        <dbReference type="EMBL" id="ABK16684.1"/>
    </source>
</evidence>
<accession>A0LGY2</accession>
<name>A0LGY2_SYNFM</name>
<dbReference type="GO" id="GO:0046872">
    <property type="term" value="F:metal ion binding"/>
    <property type="evidence" value="ECO:0007669"/>
    <property type="project" value="UniProtKB-KW"/>
</dbReference>
<dbReference type="EMBL" id="CP000478">
    <property type="protein sequence ID" value="ABK16684.1"/>
    <property type="molecule type" value="Genomic_DNA"/>
</dbReference>
<keyword evidence="4" id="KW-0378">Hydrolase</keyword>
<dbReference type="Gene3D" id="3.40.630.10">
    <property type="entry name" value="Zn peptidases"/>
    <property type="match status" value="1"/>
</dbReference>
<organism evidence="7 8">
    <name type="scientific">Syntrophobacter fumaroxidans (strain DSM 10017 / MPOB)</name>
    <dbReference type="NCBI Taxonomy" id="335543"/>
    <lineage>
        <taxon>Bacteria</taxon>
        <taxon>Pseudomonadati</taxon>
        <taxon>Thermodesulfobacteriota</taxon>
        <taxon>Syntrophobacteria</taxon>
        <taxon>Syntrophobacterales</taxon>
        <taxon>Syntrophobacteraceae</taxon>
        <taxon>Syntrophobacter</taxon>
    </lineage>
</organism>
<comment type="similarity">
    <text evidence="2">Belongs to the peptidase M20A family.</text>
</comment>
<dbReference type="PROSITE" id="PS00759">
    <property type="entry name" value="ARGE_DAPE_CPG2_2"/>
    <property type="match status" value="1"/>
</dbReference>
<dbReference type="InterPro" id="IPR001261">
    <property type="entry name" value="ArgE/DapE_CS"/>
</dbReference>